<gene>
    <name evidence="5" type="ORF">QWY28_04700</name>
</gene>
<organism evidence="5 6">
    <name type="scientific">Nocardioides oceani</name>
    <dbReference type="NCBI Taxonomy" id="3058369"/>
    <lineage>
        <taxon>Bacteria</taxon>
        <taxon>Bacillati</taxon>
        <taxon>Actinomycetota</taxon>
        <taxon>Actinomycetes</taxon>
        <taxon>Propionibacteriales</taxon>
        <taxon>Nocardioidaceae</taxon>
        <taxon>Nocardioides</taxon>
    </lineage>
</organism>
<protein>
    <submittedName>
        <fullName evidence="5">FHA domain-containing protein</fullName>
    </submittedName>
</protein>
<sequence>MSELTLFLIRVAYLAILWIFVLSAISVIRSDMFGARVPESARGAEPQPRRTGRAGRAGRAGKDKPPAKRRGSPTHVIVTEGSNVGERAELDGAPVLIGRGSDAAIRLDDDYVSTRHARIAASGDQWFVEDLGSTNGTYIGSVRITQPTTVTLGTQVRIGKTILELRK</sequence>
<feature type="transmembrane region" description="Helical" evidence="3">
    <location>
        <begin position="6"/>
        <end position="28"/>
    </location>
</feature>
<name>A0ABT8FCU6_9ACTN</name>
<evidence type="ECO:0000256" key="2">
    <source>
        <dbReference type="SAM" id="MobiDB-lite"/>
    </source>
</evidence>
<keyword evidence="1" id="KW-0597">Phosphoprotein</keyword>
<dbReference type="SMART" id="SM00240">
    <property type="entry name" value="FHA"/>
    <property type="match status" value="1"/>
</dbReference>
<dbReference type="PROSITE" id="PS50006">
    <property type="entry name" value="FHA_DOMAIN"/>
    <property type="match status" value="1"/>
</dbReference>
<dbReference type="Gene3D" id="2.60.200.20">
    <property type="match status" value="1"/>
</dbReference>
<evidence type="ECO:0000313" key="5">
    <source>
        <dbReference type="EMBL" id="MDN4172232.1"/>
    </source>
</evidence>
<evidence type="ECO:0000256" key="1">
    <source>
        <dbReference type="ARBA" id="ARBA00022553"/>
    </source>
</evidence>
<dbReference type="RefSeq" id="WP_300951129.1">
    <property type="nucleotide sequence ID" value="NZ_JAUHJQ010000001.1"/>
</dbReference>
<keyword evidence="3" id="KW-0472">Membrane</keyword>
<reference evidence="5" key="1">
    <citation type="submission" date="2023-06" db="EMBL/GenBank/DDBJ databases">
        <title>Draft genome sequence of Nocardioides sp. SOB77.</title>
        <authorList>
            <person name="Zhang G."/>
        </authorList>
    </citation>
    <scope>NUCLEOTIDE SEQUENCE</scope>
    <source>
        <strain evidence="5">SOB77</strain>
    </source>
</reference>
<accession>A0ABT8FCU6</accession>
<comment type="caution">
    <text evidence="5">The sequence shown here is derived from an EMBL/GenBank/DDBJ whole genome shotgun (WGS) entry which is preliminary data.</text>
</comment>
<keyword evidence="3" id="KW-0812">Transmembrane</keyword>
<proteinExistence type="predicted"/>
<dbReference type="SUPFAM" id="SSF49879">
    <property type="entry name" value="SMAD/FHA domain"/>
    <property type="match status" value="1"/>
</dbReference>
<dbReference type="Pfam" id="PF00498">
    <property type="entry name" value="FHA"/>
    <property type="match status" value="1"/>
</dbReference>
<dbReference type="Proteomes" id="UP001168620">
    <property type="component" value="Unassembled WGS sequence"/>
</dbReference>
<keyword evidence="6" id="KW-1185">Reference proteome</keyword>
<feature type="domain" description="FHA" evidence="4">
    <location>
        <begin position="95"/>
        <end position="144"/>
    </location>
</feature>
<keyword evidence="3" id="KW-1133">Transmembrane helix</keyword>
<dbReference type="InterPro" id="IPR000253">
    <property type="entry name" value="FHA_dom"/>
</dbReference>
<dbReference type="EMBL" id="JAUHJQ010000001">
    <property type="protein sequence ID" value="MDN4172232.1"/>
    <property type="molecule type" value="Genomic_DNA"/>
</dbReference>
<evidence type="ECO:0000259" key="4">
    <source>
        <dbReference type="PROSITE" id="PS50006"/>
    </source>
</evidence>
<feature type="region of interest" description="Disordered" evidence="2">
    <location>
        <begin position="39"/>
        <end position="82"/>
    </location>
</feature>
<evidence type="ECO:0000313" key="6">
    <source>
        <dbReference type="Proteomes" id="UP001168620"/>
    </source>
</evidence>
<dbReference type="InterPro" id="IPR050923">
    <property type="entry name" value="Cell_Proc_Reg/RNA_Proc"/>
</dbReference>
<dbReference type="PANTHER" id="PTHR23308">
    <property type="entry name" value="NUCLEAR INHIBITOR OF PROTEIN PHOSPHATASE-1"/>
    <property type="match status" value="1"/>
</dbReference>
<dbReference type="InterPro" id="IPR008984">
    <property type="entry name" value="SMAD_FHA_dom_sf"/>
</dbReference>
<evidence type="ECO:0000256" key="3">
    <source>
        <dbReference type="SAM" id="Phobius"/>
    </source>
</evidence>